<protein>
    <recommendedName>
        <fullName evidence="2">Activator of Hsp90 ATPase homologue 1/2-like C-terminal domain-containing protein</fullName>
    </recommendedName>
</protein>
<dbReference type="InterPro" id="IPR023393">
    <property type="entry name" value="START-like_dom_sf"/>
</dbReference>
<evidence type="ECO:0000256" key="1">
    <source>
        <dbReference type="ARBA" id="ARBA00006817"/>
    </source>
</evidence>
<reference evidence="3 4" key="1">
    <citation type="journal article" date="2015" name="Genome Announc.">
        <title>Complete genome sequences for 35 biothreat assay-relevant bacillus species.</title>
        <authorList>
            <person name="Johnson S.L."/>
            <person name="Daligault H.E."/>
            <person name="Davenport K.W."/>
            <person name="Jaissle J."/>
            <person name="Frey K.G."/>
            <person name="Ladner J.T."/>
            <person name="Broomall S.M."/>
            <person name="Bishop-Lilly K.A."/>
            <person name="Bruce D.C."/>
            <person name="Gibbons H.S."/>
            <person name="Coyne S.R."/>
            <person name="Lo C.C."/>
            <person name="Meincke L."/>
            <person name="Munk A.C."/>
            <person name="Koroleva G.I."/>
            <person name="Rosenzweig C.N."/>
            <person name="Palacios G.F."/>
            <person name="Redden C.L."/>
            <person name="Minogue T.D."/>
            <person name="Chain P.S."/>
        </authorList>
    </citation>
    <scope>NUCLEOTIDE SEQUENCE [LARGE SCALE GENOMIC DNA]</scope>
    <source>
        <strain evidence="4">ATCC 14581 / DSM 32 / JCM 2506 / NBRC 15308 / NCIMB 9376 / NCTC 10342 / NRRL B-14308 / VKM B-512</strain>
    </source>
</reference>
<gene>
    <name evidence="3" type="ORF">BG04_4784</name>
</gene>
<organism evidence="3 4">
    <name type="scientific">Priestia megaterium (strain ATCC 14581 / DSM 32 / CCUG 1817 / JCM 2506 / NBRC 15308 / NCIMB 9376 / NCTC 10342 / NRRL B-14308 / VKM B-512 / Ford 19)</name>
    <name type="common">Bacillus megaterium</name>
    <dbReference type="NCBI Taxonomy" id="1348623"/>
    <lineage>
        <taxon>Bacteria</taxon>
        <taxon>Bacillati</taxon>
        <taxon>Bacillota</taxon>
        <taxon>Bacilli</taxon>
        <taxon>Bacillales</taxon>
        <taxon>Bacillaceae</taxon>
        <taxon>Priestia</taxon>
    </lineage>
</organism>
<accession>A0A0B6AU68</accession>
<sequence>MNDKSVVEDVKQTIIFNAPIQKVWDKVASAEGLQQWFMPNDFQPQVGYEFHLQSPFGPSPCKVLEIDAPNYLSFSWDTDGWVVSFTLKEMGNQTEFTLIHSGWKEAETLLEKANEKSSVVRDRMSYGWISLVNEKLRKVVEN</sequence>
<name>A0A0B6AU68_PRIM2</name>
<dbReference type="InterPro" id="IPR013538">
    <property type="entry name" value="ASHA1/2-like_C"/>
</dbReference>
<evidence type="ECO:0000313" key="4">
    <source>
        <dbReference type="Proteomes" id="UP000031829"/>
    </source>
</evidence>
<comment type="similarity">
    <text evidence="1">Belongs to the AHA1 family.</text>
</comment>
<evidence type="ECO:0000313" key="3">
    <source>
        <dbReference type="EMBL" id="AJI24248.1"/>
    </source>
</evidence>
<dbReference type="EMBL" id="CP009920">
    <property type="protein sequence ID" value="AJI24248.1"/>
    <property type="molecule type" value="Genomic_DNA"/>
</dbReference>
<dbReference type="RefSeq" id="WP_016764162.1">
    <property type="nucleotide sequence ID" value="NZ_BCVB01000004.1"/>
</dbReference>
<dbReference type="CDD" id="cd07814">
    <property type="entry name" value="SRPBCC_CalC_Aha1-like"/>
    <property type="match status" value="1"/>
</dbReference>
<dbReference type="Proteomes" id="UP000031829">
    <property type="component" value="Chromosome"/>
</dbReference>
<proteinExistence type="inferred from homology"/>
<dbReference type="Pfam" id="PF08327">
    <property type="entry name" value="AHSA1"/>
    <property type="match status" value="1"/>
</dbReference>
<dbReference type="GeneID" id="93642774"/>
<dbReference type="SUPFAM" id="SSF55961">
    <property type="entry name" value="Bet v1-like"/>
    <property type="match status" value="1"/>
</dbReference>
<dbReference type="HOGENOM" id="CLU_108923_9_1_9"/>
<feature type="domain" description="Activator of Hsp90 ATPase homologue 1/2-like C-terminal" evidence="2">
    <location>
        <begin position="17"/>
        <end position="132"/>
    </location>
</feature>
<dbReference type="KEGG" id="bmeg:BG04_4784"/>
<dbReference type="Gene3D" id="3.30.530.20">
    <property type="match status" value="1"/>
</dbReference>
<evidence type="ECO:0000259" key="2">
    <source>
        <dbReference type="Pfam" id="PF08327"/>
    </source>
</evidence>
<dbReference type="AlphaFoldDB" id="A0A0B6AU68"/>